<name>A0A929RVB4_9BACT</name>
<protein>
    <submittedName>
        <fullName evidence="1">Uncharacterized protein</fullName>
    </submittedName>
</protein>
<comment type="caution">
    <text evidence="1">The sequence shown here is derived from an EMBL/GenBank/DDBJ whole genome shotgun (WGS) entry which is preliminary data.</text>
</comment>
<proteinExistence type="predicted"/>
<accession>A0A929RVB4</accession>
<dbReference type="Pfam" id="PF20326">
    <property type="entry name" value="DUF6621"/>
    <property type="match status" value="1"/>
</dbReference>
<dbReference type="AlphaFoldDB" id="A0A929RVB4"/>
<sequence length="194" mass="21629">MKAPLTPAEWSPNVILTDADYLDRVAFDLIVNFERMLERRIELGDLCRWLDCVALDGGLRPGENQVQAFFLHEPSKKQFDHFKPAVFADELDAKAFHDNLGEFTLHSFPVESIITKGELFTQSILALGEAEAVERIMVIGDVETYGPQIKNAIGRLTNKHVTLFAMEPQTGQGFSQEILGYSLMSALGISGDEL</sequence>
<evidence type="ECO:0000313" key="2">
    <source>
        <dbReference type="Proteomes" id="UP000704068"/>
    </source>
</evidence>
<dbReference type="EMBL" id="JABZGR010000004">
    <property type="protein sequence ID" value="MBF0969900.1"/>
    <property type="molecule type" value="Genomic_DNA"/>
</dbReference>
<dbReference type="RefSeq" id="WP_303763083.1">
    <property type="nucleotide sequence ID" value="NZ_JABZGR010000004.1"/>
</dbReference>
<evidence type="ECO:0000313" key="1">
    <source>
        <dbReference type="EMBL" id="MBF0969900.1"/>
    </source>
</evidence>
<gene>
    <name evidence="1" type="ORF">HXK21_02500</name>
</gene>
<reference evidence="1" key="1">
    <citation type="submission" date="2020-04" db="EMBL/GenBank/DDBJ databases">
        <title>Deep metagenomics examines the oral microbiome during advanced dental caries in children, revealing novel taxa and co-occurrences with host molecules.</title>
        <authorList>
            <person name="Baker J.L."/>
            <person name="Morton J.T."/>
            <person name="Dinis M."/>
            <person name="Alvarez R."/>
            <person name="Tran N.C."/>
            <person name="Knight R."/>
            <person name="Edlund A."/>
        </authorList>
    </citation>
    <scope>NUCLEOTIDE SEQUENCE</scope>
    <source>
        <strain evidence="1">JCVI_34_bin.1</strain>
    </source>
</reference>
<dbReference type="Proteomes" id="UP000704068">
    <property type="component" value="Unassembled WGS sequence"/>
</dbReference>
<dbReference type="InterPro" id="IPR046729">
    <property type="entry name" value="DUF6621"/>
</dbReference>
<organism evidence="1 2">
    <name type="scientific">Alloprevotella tannerae</name>
    <dbReference type="NCBI Taxonomy" id="76122"/>
    <lineage>
        <taxon>Bacteria</taxon>
        <taxon>Pseudomonadati</taxon>
        <taxon>Bacteroidota</taxon>
        <taxon>Bacteroidia</taxon>
        <taxon>Bacteroidales</taxon>
        <taxon>Prevotellaceae</taxon>
        <taxon>Alloprevotella</taxon>
    </lineage>
</organism>